<dbReference type="SMART" id="SM00811">
    <property type="entry name" value="Alpha_kinase"/>
    <property type="match status" value="1"/>
</dbReference>
<organism evidence="7 8">
    <name type="scientific">Paramecium pentaurelia</name>
    <dbReference type="NCBI Taxonomy" id="43138"/>
    <lineage>
        <taxon>Eukaryota</taxon>
        <taxon>Sar</taxon>
        <taxon>Alveolata</taxon>
        <taxon>Ciliophora</taxon>
        <taxon>Intramacronucleata</taxon>
        <taxon>Oligohymenophorea</taxon>
        <taxon>Peniculida</taxon>
        <taxon>Parameciidae</taxon>
        <taxon>Paramecium</taxon>
    </lineage>
</organism>
<feature type="domain" description="Alpha-type protein kinase" evidence="6">
    <location>
        <begin position="539"/>
        <end position="780"/>
    </location>
</feature>
<keyword evidence="3" id="KW-0418">Kinase</keyword>
<feature type="coiled-coil region" evidence="4">
    <location>
        <begin position="7"/>
        <end position="41"/>
    </location>
</feature>
<keyword evidence="8" id="KW-1185">Reference proteome</keyword>
<keyword evidence="2" id="KW-0808">Transferase</keyword>
<evidence type="ECO:0000256" key="3">
    <source>
        <dbReference type="ARBA" id="ARBA00022777"/>
    </source>
</evidence>
<dbReference type="Proteomes" id="UP000689195">
    <property type="component" value="Unassembled WGS sequence"/>
</dbReference>
<evidence type="ECO:0000256" key="2">
    <source>
        <dbReference type="ARBA" id="ARBA00022679"/>
    </source>
</evidence>
<comment type="caution">
    <text evidence="7">The sequence shown here is derived from an EMBL/GenBank/DDBJ whole genome shotgun (WGS) entry which is preliminary data.</text>
</comment>
<evidence type="ECO:0000313" key="8">
    <source>
        <dbReference type="Proteomes" id="UP000689195"/>
    </source>
</evidence>
<dbReference type="InterPro" id="IPR052969">
    <property type="entry name" value="Thr-specific_kinase-like"/>
</dbReference>
<dbReference type="GO" id="GO:0005524">
    <property type="term" value="F:ATP binding"/>
    <property type="evidence" value="ECO:0007669"/>
    <property type="project" value="InterPro"/>
</dbReference>
<keyword evidence="4" id="KW-0175">Coiled coil</keyword>
<dbReference type="Pfam" id="PF02816">
    <property type="entry name" value="Alpha_kinase"/>
    <property type="match status" value="1"/>
</dbReference>
<dbReference type="CDD" id="cd04515">
    <property type="entry name" value="Alpha_kinase"/>
    <property type="match status" value="1"/>
</dbReference>
<sequence>MQNEGYSTNLEKAITILQNDKKYLQNENDKLKIQLEESIEEVCLLKAETISINDLLNKEIEKNKINQIHIEQLKNQPQLQNEDTKFENLNKYKNQQEKLCSLEQKILRNCEEMKMDKQRELDVEFHKFLDKLENKFNVDKQKYFEKYQLEKENLKDEIKKLYQEIIQYRREIEKLKNQLDKQQMDGKNSQKFNESKILDQRLEIYNNFEKEVPTLKKNQDNLEQRNLELKNQEQSRQNRLNGFMEIREQQQFRQQQENEQNKNTIKQMFRHIKKSHGFIEICFLLDITGSMDPYKQQAKKCIQESIKQIKMFTQKEAKWSVIGYQDFSEYKQLGSQYRQLKFTQDSRLVEEFLDSLVCAGGGDAAEDLRGGMKQMVKNLEWEKEFRLAILICDSPTHGRKYNGGVSDRYPNEDIEDAILELIDKNIFLMAIKFNQVTEVMYDEIKKIYQAQGKPELLLVEDAQNIGISNLSNLFVNLISNATVTITQMNNTASKINNKKTFQKIEIISAMENLCKKNTDPVNFDQDPEVEVIETKFEVFKVELSDQFLENHIQNIKAFKTENCFKPIKEPGLWDCKRTVHPFASGSLKQVFLMKKKDTPTELYAIKMPLGDKTYQSIEDAVKDCRSHLIAKGLLEKFIKDLEKNQKEDTELQIFDVQYTNILILKDVKQKNSFWVAERYFSGKFVKYNNNSAFILDDSNSLNHLMQAFSFYTFYKSNLNYIICDVQGIGQYMTDPAINTKEGNFDETDIGETGIKSYLGSYQGKSHLGRDYLRNLNIPDFEDI</sequence>
<evidence type="ECO:0000256" key="4">
    <source>
        <dbReference type="SAM" id="Coils"/>
    </source>
</evidence>
<dbReference type="PANTHER" id="PTHR47763:SF1">
    <property type="entry name" value="DUF659 DOMAIN-CONTAINING PROTEIN"/>
    <property type="match status" value="1"/>
</dbReference>
<evidence type="ECO:0000256" key="1">
    <source>
        <dbReference type="ARBA" id="ARBA00022527"/>
    </source>
</evidence>
<proteinExistence type="predicted"/>
<evidence type="ECO:0008006" key="9">
    <source>
        <dbReference type="Google" id="ProtNLM"/>
    </source>
</evidence>
<gene>
    <name evidence="7" type="ORF">PPENT_87.1.T0190323</name>
</gene>
<dbReference type="InterPro" id="IPR002035">
    <property type="entry name" value="VWF_A"/>
</dbReference>
<feature type="coiled-coil region" evidence="4">
    <location>
        <begin position="144"/>
        <end position="239"/>
    </location>
</feature>
<dbReference type="PROSITE" id="PS50234">
    <property type="entry name" value="VWFA"/>
    <property type="match status" value="1"/>
</dbReference>
<dbReference type="OrthoDB" id="422053at2759"/>
<dbReference type="GO" id="GO:0005737">
    <property type="term" value="C:cytoplasm"/>
    <property type="evidence" value="ECO:0007669"/>
    <property type="project" value="TreeGrafter"/>
</dbReference>
<evidence type="ECO:0000259" key="6">
    <source>
        <dbReference type="PROSITE" id="PS51158"/>
    </source>
</evidence>
<dbReference type="PROSITE" id="PS51158">
    <property type="entry name" value="ALPHA_KINASE"/>
    <property type="match status" value="1"/>
</dbReference>
<name>A0A8S1T967_9CILI</name>
<protein>
    <recommendedName>
        <fullName evidence="9">Alpha-type protein kinase domain-containing protein</fullName>
    </recommendedName>
</protein>
<evidence type="ECO:0000313" key="7">
    <source>
        <dbReference type="EMBL" id="CAD8149815.1"/>
    </source>
</evidence>
<dbReference type="PANTHER" id="PTHR47763">
    <property type="entry name" value="ALPHA-PROTEIN KINASE VWKA"/>
    <property type="match status" value="1"/>
</dbReference>
<evidence type="ECO:0000259" key="5">
    <source>
        <dbReference type="PROSITE" id="PS50234"/>
    </source>
</evidence>
<keyword evidence="1" id="KW-0723">Serine/threonine-protein kinase</keyword>
<dbReference type="EMBL" id="CAJJDO010000019">
    <property type="protein sequence ID" value="CAD8149815.1"/>
    <property type="molecule type" value="Genomic_DNA"/>
</dbReference>
<dbReference type="InterPro" id="IPR004166">
    <property type="entry name" value="a-kinase_dom"/>
</dbReference>
<feature type="domain" description="VWFA" evidence="5">
    <location>
        <begin position="280"/>
        <end position="478"/>
    </location>
</feature>
<reference evidence="7" key="1">
    <citation type="submission" date="2021-01" db="EMBL/GenBank/DDBJ databases">
        <authorList>
            <consortium name="Genoscope - CEA"/>
            <person name="William W."/>
        </authorList>
    </citation>
    <scope>NUCLEOTIDE SEQUENCE</scope>
</reference>
<dbReference type="GO" id="GO:0004674">
    <property type="term" value="F:protein serine/threonine kinase activity"/>
    <property type="evidence" value="ECO:0007669"/>
    <property type="project" value="UniProtKB-KW"/>
</dbReference>
<dbReference type="AlphaFoldDB" id="A0A8S1T967"/>
<accession>A0A8S1T967</accession>